<comment type="subcellular location">
    <subcellularLocation>
        <location evidence="1">Virion</location>
    </subcellularLocation>
</comment>
<dbReference type="InterPro" id="IPR054612">
    <property type="entry name" value="Phage_capsid-like_C"/>
</dbReference>
<evidence type="ECO:0000256" key="1">
    <source>
        <dbReference type="ARBA" id="ARBA00004328"/>
    </source>
</evidence>
<dbReference type="Pfam" id="PF05065">
    <property type="entry name" value="Phage_capsid"/>
    <property type="match status" value="1"/>
</dbReference>
<dbReference type="NCBIfam" id="TIGR01554">
    <property type="entry name" value="major_cap_HK97"/>
    <property type="match status" value="1"/>
</dbReference>
<protein>
    <submittedName>
        <fullName evidence="4">Phage major capsid protein</fullName>
    </submittedName>
</protein>
<accession>A0ABV4DWH0</accession>
<name>A0ABV4DWH0_9CLOT</name>
<gene>
    <name evidence="4" type="ORF">AB8S09_06795</name>
</gene>
<dbReference type="InterPro" id="IPR024455">
    <property type="entry name" value="Phage_capsid"/>
</dbReference>
<organism evidence="4 5">
    <name type="scientific">Clostridium lapidicellarium</name>
    <dbReference type="NCBI Taxonomy" id="3240931"/>
    <lineage>
        <taxon>Bacteria</taxon>
        <taxon>Bacillati</taxon>
        <taxon>Bacillota</taxon>
        <taxon>Clostridia</taxon>
        <taxon>Eubacteriales</taxon>
        <taxon>Clostridiaceae</taxon>
        <taxon>Clostridium</taxon>
    </lineage>
</organism>
<feature type="coiled-coil region" evidence="2">
    <location>
        <begin position="5"/>
        <end position="53"/>
    </location>
</feature>
<reference evidence="4 5" key="1">
    <citation type="submission" date="2024-08" db="EMBL/GenBank/DDBJ databases">
        <title>Clostridium lapicellarii sp. nov., and Clostridium renhuaiense sp. nov., two species isolated from the mud in a fermentation cellar used for producing sauce-flavour Chinese liquors.</title>
        <authorList>
            <person name="Yang F."/>
            <person name="Wang H."/>
            <person name="Chen L.Q."/>
            <person name="Zhou N."/>
            <person name="Lu J.J."/>
            <person name="Pu X.X."/>
            <person name="Wan B."/>
            <person name="Wang L."/>
            <person name="Liu S.J."/>
        </authorList>
    </citation>
    <scope>NUCLEOTIDE SEQUENCE [LARGE SCALE GENOMIC DNA]</scope>
    <source>
        <strain evidence="4 5">MT-113</strain>
    </source>
</reference>
<dbReference type="Proteomes" id="UP001565220">
    <property type="component" value="Unassembled WGS sequence"/>
</dbReference>
<dbReference type="EMBL" id="JBGFFE010000007">
    <property type="protein sequence ID" value="MEY8763347.1"/>
    <property type="molecule type" value="Genomic_DNA"/>
</dbReference>
<dbReference type="SUPFAM" id="SSF56563">
    <property type="entry name" value="Major capsid protein gp5"/>
    <property type="match status" value="1"/>
</dbReference>
<evidence type="ECO:0000256" key="2">
    <source>
        <dbReference type="SAM" id="Coils"/>
    </source>
</evidence>
<evidence type="ECO:0000259" key="3">
    <source>
        <dbReference type="Pfam" id="PF05065"/>
    </source>
</evidence>
<feature type="domain" description="Phage capsid-like C-terminal" evidence="3">
    <location>
        <begin position="128"/>
        <end position="406"/>
    </location>
</feature>
<dbReference type="RefSeq" id="WP_369868751.1">
    <property type="nucleotide sequence ID" value="NZ_JBGFFE010000007.1"/>
</dbReference>
<sequence length="413" mass="45237">MSKELRALFDKLRTAQDKAQTLMNKDDVTAEELNKSTQEIDNIKAKIETQKSLDSGKQFDDEGNQVTETLNKPKKKAGFEDTLSSVEYRNAFKDFCVSGKVSPILQNDLIKPIIKNADTVTTTGDASAVIPTTILQEVIQKVQSYGQIYAAVRKLSIKGGVQVPILTLKPSASWIGETTPSDRQKIEINQNIMFSYYGLECKISTSLLTETVTLQMFEDTLVSLLAEAFVKALDTAIIKGSGIGQPKGITVDDRIPAGQIVTLTPDEFADWSAWKKKVFAKMPLSYKGGASLYMASGTFEGYIDGMVDKNGQPIGRVNYGITDGPQERFGGKPVVEVEDDIISNYDDAATGDVISIYGNMNNYAINSNMQLTMVRYTDHDKNEIVDKGILIADGKILDPNGFVIIKKGAVPTP</sequence>
<keyword evidence="2" id="KW-0175">Coiled coil</keyword>
<evidence type="ECO:0000313" key="5">
    <source>
        <dbReference type="Proteomes" id="UP001565220"/>
    </source>
</evidence>
<evidence type="ECO:0000313" key="4">
    <source>
        <dbReference type="EMBL" id="MEY8763347.1"/>
    </source>
</evidence>
<comment type="caution">
    <text evidence="4">The sequence shown here is derived from an EMBL/GenBank/DDBJ whole genome shotgun (WGS) entry which is preliminary data.</text>
</comment>
<proteinExistence type="predicted"/>
<keyword evidence="5" id="KW-1185">Reference proteome</keyword>